<feature type="signal peptide" evidence="8">
    <location>
        <begin position="1"/>
        <end position="25"/>
    </location>
</feature>
<dbReference type="SUPFAM" id="SSF46626">
    <property type="entry name" value="Cytochrome c"/>
    <property type="match status" value="1"/>
</dbReference>
<evidence type="ECO:0000256" key="3">
    <source>
        <dbReference type="ARBA" id="ARBA00022723"/>
    </source>
</evidence>
<dbReference type="Pfam" id="PF00034">
    <property type="entry name" value="Cytochrom_C"/>
    <property type="match status" value="1"/>
</dbReference>
<evidence type="ECO:0000256" key="5">
    <source>
        <dbReference type="ARBA" id="ARBA00023004"/>
    </source>
</evidence>
<evidence type="ECO:0000256" key="6">
    <source>
        <dbReference type="PROSITE-ProRule" id="PRU00433"/>
    </source>
</evidence>
<dbReference type="InterPro" id="IPR002324">
    <property type="entry name" value="Cyt_c_ID"/>
</dbReference>
<protein>
    <submittedName>
        <fullName evidence="10">C-type cytochrome</fullName>
    </submittedName>
</protein>
<evidence type="ECO:0000256" key="1">
    <source>
        <dbReference type="ARBA" id="ARBA00022448"/>
    </source>
</evidence>
<keyword evidence="1" id="KW-0813">Transport</keyword>
<keyword evidence="5 6" id="KW-0408">Iron</keyword>
<comment type="caution">
    <text evidence="10">The sequence shown here is derived from an EMBL/GenBank/DDBJ whole genome shotgun (WGS) entry which is preliminary data.</text>
</comment>
<keyword evidence="3 6" id="KW-0479">Metal-binding</keyword>
<name>A0ABW5CQS6_9BACT</name>
<proteinExistence type="predicted"/>
<reference evidence="11" key="1">
    <citation type="journal article" date="2019" name="Int. J. Syst. Evol. Microbiol.">
        <title>The Global Catalogue of Microorganisms (GCM) 10K type strain sequencing project: providing services to taxonomists for standard genome sequencing and annotation.</title>
        <authorList>
            <consortium name="The Broad Institute Genomics Platform"/>
            <consortium name="The Broad Institute Genome Sequencing Center for Infectious Disease"/>
            <person name="Wu L."/>
            <person name="Ma J."/>
        </authorList>
    </citation>
    <scope>NUCLEOTIDE SEQUENCE [LARGE SCALE GENOMIC DNA]</scope>
    <source>
        <strain evidence="11">CGMCC 4.1782</strain>
    </source>
</reference>
<dbReference type="PRINTS" id="PR00606">
    <property type="entry name" value="CYTCHROMECID"/>
</dbReference>
<dbReference type="RefSeq" id="WP_250430011.1">
    <property type="nucleotide sequence ID" value="NZ_JALPRR010000002.1"/>
</dbReference>
<keyword evidence="4" id="KW-0249">Electron transport</keyword>
<gene>
    <name evidence="10" type="ORF">ACFSKP_00125</name>
</gene>
<dbReference type="InterPro" id="IPR036909">
    <property type="entry name" value="Cyt_c-like_dom_sf"/>
</dbReference>
<dbReference type="PROSITE" id="PS51007">
    <property type="entry name" value="CYTC"/>
    <property type="match status" value="1"/>
</dbReference>
<evidence type="ECO:0000313" key="11">
    <source>
        <dbReference type="Proteomes" id="UP001597374"/>
    </source>
</evidence>
<feature type="domain" description="Cytochrome c" evidence="9">
    <location>
        <begin position="73"/>
        <end position="158"/>
    </location>
</feature>
<evidence type="ECO:0000256" key="2">
    <source>
        <dbReference type="ARBA" id="ARBA00022617"/>
    </source>
</evidence>
<organism evidence="10 11">
    <name type="scientific">Pontibacter ruber</name>
    <dbReference type="NCBI Taxonomy" id="1343895"/>
    <lineage>
        <taxon>Bacteria</taxon>
        <taxon>Pseudomonadati</taxon>
        <taxon>Bacteroidota</taxon>
        <taxon>Cytophagia</taxon>
        <taxon>Cytophagales</taxon>
        <taxon>Hymenobacteraceae</taxon>
        <taxon>Pontibacter</taxon>
    </lineage>
</organism>
<keyword evidence="8" id="KW-0732">Signal</keyword>
<sequence length="159" mass="17324">MKKTFILLSCVALLAACNNSNNSQAEGDEKYYESPESDSADAADLNASLRQSEVDTNITNIGTDRSVEPATSDTFAEGEKLIAQSDCLACHQVDKKLVGPSYKEVAQKYAFNDKNVNYLSEKIIKGGKGVWGEVPMTPHPDMPEQNAQAMAKYILSLNN</sequence>
<dbReference type="InterPro" id="IPR009056">
    <property type="entry name" value="Cyt_c-like_dom"/>
</dbReference>
<evidence type="ECO:0000313" key="10">
    <source>
        <dbReference type="EMBL" id="MFD2244637.1"/>
    </source>
</evidence>
<dbReference type="Proteomes" id="UP001597374">
    <property type="component" value="Unassembled WGS sequence"/>
</dbReference>
<dbReference type="EMBL" id="JBHUIM010000001">
    <property type="protein sequence ID" value="MFD2244637.1"/>
    <property type="molecule type" value="Genomic_DNA"/>
</dbReference>
<dbReference type="Gene3D" id="1.10.760.10">
    <property type="entry name" value="Cytochrome c-like domain"/>
    <property type="match status" value="1"/>
</dbReference>
<keyword evidence="2 6" id="KW-0349">Heme</keyword>
<accession>A0ABW5CQS6</accession>
<feature type="chain" id="PRO_5047109128" evidence="8">
    <location>
        <begin position="26"/>
        <end position="159"/>
    </location>
</feature>
<evidence type="ECO:0000259" key="9">
    <source>
        <dbReference type="PROSITE" id="PS51007"/>
    </source>
</evidence>
<keyword evidence="11" id="KW-1185">Reference proteome</keyword>
<evidence type="ECO:0000256" key="7">
    <source>
        <dbReference type="SAM" id="MobiDB-lite"/>
    </source>
</evidence>
<feature type="region of interest" description="Disordered" evidence="7">
    <location>
        <begin position="22"/>
        <end position="41"/>
    </location>
</feature>
<evidence type="ECO:0000256" key="8">
    <source>
        <dbReference type="SAM" id="SignalP"/>
    </source>
</evidence>
<evidence type="ECO:0000256" key="4">
    <source>
        <dbReference type="ARBA" id="ARBA00022982"/>
    </source>
</evidence>
<dbReference type="PROSITE" id="PS51257">
    <property type="entry name" value="PROKAR_LIPOPROTEIN"/>
    <property type="match status" value="1"/>
</dbReference>